<dbReference type="Proteomes" id="UP001161247">
    <property type="component" value="Chromosome 9"/>
</dbReference>
<evidence type="ECO:0000256" key="1">
    <source>
        <dbReference type="ARBA" id="ARBA00023015"/>
    </source>
</evidence>
<name>A0AAV1EFT5_OLDCO</name>
<reference evidence="4" key="1">
    <citation type="submission" date="2023-03" db="EMBL/GenBank/DDBJ databases">
        <authorList>
            <person name="Julca I."/>
        </authorList>
    </citation>
    <scope>NUCLEOTIDE SEQUENCE</scope>
</reference>
<evidence type="ECO:0000256" key="2">
    <source>
        <dbReference type="ARBA" id="ARBA00023163"/>
    </source>
</evidence>
<dbReference type="PANTHER" id="PTHR31636">
    <property type="entry name" value="OSJNBA0084A10.13 PROTEIN-RELATED"/>
    <property type="match status" value="1"/>
</dbReference>
<gene>
    <name evidence="4" type="ORF">OLC1_LOCUS24400</name>
</gene>
<dbReference type="AlphaFoldDB" id="A0AAV1EFT5"/>
<dbReference type="Pfam" id="PF03514">
    <property type="entry name" value="GRAS"/>
    <property type="match status" value="1"/>
</dbReference>
<comment type="caution">
    <text evidence="3">Lacks conserved residue(s) required for the propagation of feature annotation.</text>
</comment>
<evidence type="ECO:0000256" key="3">
    <source>
        <dbReference type="PROSITE-ProRule" id="PRU01191"/>
    </source>
</evidence>
<evidence type="ECO:0000313" key="5">
    <source>
        <dbReference type="Proteomes" id="UP001161247"/>
    </source>
</evidence>
<organism evidence="4 5">
    <name type="scientific">Oldenlandia corymbosa var. corymbosa</name>
    <dbReference type="NCBI Taxonomy" id="529605"/>
    <lineage>
        <taxon>Eukaryota</taxon>
        <taxon>Viridiplantae</taxon>
        <taxon>Streptophyta</taxon>
        <taxon>Embryophyta</taxon>
        <taxon>Tracheophyta</taxon>
        <taxon>Spermatophyta</taxon>
        <taxon>Magnoliopsida</taxon>
        <taxon>eudicotyledons</taxon>
        <taxon>Gunneridae</taxon>
        <taxon>Pentapetalae</taxon>
        <taxon>asterids</taxon>
        <taxon>lamiids</taxon>
        <taxon>Gentianales</taxon>
        <taxon>Rubiaceae</taxon>
        <taxon>Rubioideae</taxon>
        <taxon>Spermacoceae</taxon>
        <taxon>Hedyotis-Oldenlandia complex</taxon>
        <taxon>Oldenlandia</taxon>
    </lineage>
</organism>
<keyword evidence="1" id="KW-0805">Transcription regulation</keyword>
<dbReference type="PROSITE" id="PS50985">
    <property type="entry name" value="GRAS"/>
    <property type="match status" value="1"/>
</dbReference>
<dbReference type="EMBL" id="OX459126">
    <property type="protein sequence ID" value="CAI9118563.1"/>
    <property type="molecule type" value="Genomic_DNA"/>
</dbReference>
<dbReference type="InterPro" id="IPR005202">
    <property type="entry name" value="TF_GRAS"/>
</dbReference>
<evidence type="ECO:0000313" key="4">
    <source>
        <dbReference type="EMBL" id="CAI9118563.1"/>
    </source>
</evidence>
<accession>A0AAV1EFT5</accession>
<protein>
    <submittedName>
        <fullName evidence="4">OLC1v1020150C1</fullName>
    </submittedName>
</protein>
<feature type="short sequence motif" description="LXXLL motif" evidence="3">
    <location>
        <begin position="302"/>
        <end position="306"/>
    </location>
</feature>
<feature type="region of interest" description="SAW" evidence="3">
    <location>
        <begin position="387"/>
        <end position="463"/>
    </location>
</feature>
<sequence>MSFLAQRKRKYDLILPSMSLSILKKQYESKQIFVEQSIITKQSRISSHEISVIDLIKMAKETMSVAISQNSDNFIYHNSFVWPSITSKDLQLVIVLQAAAINFSRQQFHQARNLLNICQRHASHDGNTLQRLLYYYTEALQEGIVGEIGGEILHKTPNGCQKYPALRESIRTVQAAVLECNQKMPFCPVTQFTAVQAILDNVASSRRVHLVDLEIRSGSQWPMLMQALASRRDCPLEFLKITAVGSSKEMIEETGNKLSSFAKSLNIPFAFKTVVTDLKNLDIEFFELEPDEALAVYSELRLASLLAWPHHLESLIETIKKMRPCVMVTIEIDSNTNTPNFLDRFNASLFVTAAMLDCLDVCMGRDSLSRAIVEGVLFRRGIHYLVTSKGEEDIHRQENVGFWRDLFEKCGMVELELSSWASYQATLVVESNPRWSSCTLERDGKGMTVGWKGATVHFLNVWKCDSFSDQ</sequence>
<keyword evidence="5" id="KW-1185">Reference proteome</keyword>
<keyword evidence="2" id="KW-0804">Transcription</keyword>
<proteinExistence type="inferred from homology"/>
<comment type="similarity">
    <text evidence="3">Belongs to the GRAS family.</text>
</comment>